<dbReference type="AlphaFoldDB" id="A0A841RHQ1"/>
<dbReference type="InterPro" id="IPR050697">
    <property type="entry name" value="Adenylyl/Guanylyl_Cyclase_3/4"/>
</dbReference>
<dbReference type="SUPFAM" id="SSF55073">
    <property type="entry name" value="Nucleotide cyclase"/>
    <property type="match status" value="1"/>
</dbReference>
<protein>
    <submittedName>
        <fullName evidence="2">Class 3 adenylate cyclase</fullName>
    </submittedName>
</protein>
<dbReference type="Gene3D" id="3.30.70.1230">
    <property type="entry name" value="Nucleotide cyclase"/>
    <property type="match status" value="1"/>
</dbReference>
<feature type="domain" description="Guanylate cyclase" evidence="1">
    <location>
        <begin position="344"/>
        <end position="476"/>
    </location>
</feature>
<dbReference type="PANTHER" id="PTHR43081:SF1">
    <property type="entry name" value="ADENYLATE CYCLASE, TERMINAL-DIFFERENTIATION SPECIFIC"/>
    <property type="match status" value="1"/>
</dbReference>
<gene>
    <name evidence="2" type="ORF">HNR50_003513</name>
</gene>
<dbReference type="EMBL" id="JACHGJ010000008">
    <property type="protein sequence ID" value="MBB6481832.1"/>
    <property type="molecule type" value="Genomic_DNA"/>
</dbReference>
<evidence type="ECO:0000259" key="1">
    <source>
        <dbReference type="PROSITE" id="PS50125"/>
    </source>
</evidence>
<dbReference type="GO" id="GO:0035556">
    <property type="term" value="P:intracellular signal transduction"/>
    <property type="evidence" value="ECO:0007669"/>
    <property type="project" value="InterPro"/>
</dbReference>
<dbReference type="GO" id="GO:0009190">
    <property type="term" value="P:cyclic nucleotide biosynthetic process"/>
    <property type="evidence" value="ECO:0007669"/>
    <property type="project" value="InterPro"/>
</dbReference>
<dbReference type="SMART" id="SM00044">
    <property type="entry name" value="CYCc"/>
    <property type="match status" value="1"/>
</dbReference>
<dbReference type="GO" id="GO:0004016">
    <property type="term" value="F:adenylate cyclase activity"/>
    <property type="evidence" value="ECO:0007669"/>
    <property type="project" value="UniProtKB-ARBA"/>
</dbReference>
<dbReference type="Pfam" id="PF00211">
    <property type="entry name" value="Guanylate_cyc"/>
    <property type="match status" value="1"/>
</dbReference>
<dbReference type="RefSeq" id="WP_184748069.1">
    <property type="nucleotide sequence ID" value="NZ_JACHGJ010000008.1"/>
</dbReference>
<reference evidence="2 3" key="1">
    <citation type="submission" date="2020-08" db="EMBL/GenBank/DDBJ databases">
        <title>Genomic Encyclopedia of Type Strains, Phase IV (KMG-IV): sequencing the most valuable type-strain genomes for metagenomic binning, comparative biology and taxonomic classification.</title>
        <authorList>
            <person name="Goeker M."/>
        </authorList>
    </citation>
    <scope>NUCLEOTIDE SEQUENCE [LARGE SCALE GENOMIC DNA]</scope>
    <source>
        <strain evidence="2 3">DSM 2461</strain>
    </source>
</reference>
<dbReference type="InterPro" id="IPR029787">
    <property type="entry name" value="Nucleotide_cyclase"/>
</dbReference>
<evidence type="ECO:0000313" key="2">
    <source>
        <dbReference type="EMBL" id="MBB6481832.1"/>
    </source>
</evidence>
<sequence>MMRRIFYLGRDKPLFESDEKTILEHFPGGDFSFDSPDDVPHLVLADLADPLCLDLVSALREEFPPDLLPLWSYGEQIPFGRENLFFALGGDRKGDKEALWRDAARFSGGERDLTAFDFPIKFSLGERASVERLIRSLQLNRLKKDLAEIPQSTSLFEKAITEFFRMLEEICHPHLLVLLFSSHLNVEAYVKPSAMLHREDYNDFRSFCLSDFFSYFKGLDLENPKETIFLGGRTDFDKISMDRQKISSYLCLPLKNHKGDVLATFHFGHLSNHYFNRLMIGRIMEFLDPLAVPFAKILQNHQTVLRQQKIFQIFSRFVPPDIIPQLVEQEKSKTSVKPGKQEVTVLFCDIRSFTTITESNGAQQVVEFLNHHFDAMVGAIEGAGGSIDKFIGDAIVAFFGVPQSLENTGKQSLIAAMDMVRNLKKVDTEGLILPEAGYSIGVGLHRGEAIVGNIGSLEKSDYTAIGDVIGIAEELEALTKEYPGHILASQSVFQSAGDDFPMKRVDRLENGVELYIPLWEDTEGAP</sequence>
<dbReference type="CDD" id="cd07302">
    <property type="entry name" value="CHD"/>
    <property type="match status" value="1"/>
</dbReference>
<proteinExistence type="predicted"/>
<dbReference type="Proteomes" id="UP000587760">
    <property type="component" value="Unassembled WGS sequence"/>
</dbReference>
<keyword evidence="3" id="KW-1185">Reference proteome</keyword>
<dbReference type="PANTHER" id="PTHR43081">
    <property type="entry name" value="ADENYLATE CYCLASE, TERMINAL-DIFFERENTIATION SPECIFIC-RELATED"/>
    <property type="match status" value="1"/>
</dbReference>
<dbReference type="InterPro" id="IPR001054">
    <property type="entry name" value="A/G_cyclase"/>
</dbReference>
<organism evidence="2 3">
    <name type="scientific">Spirochaeta isovalerica</name>
    <dbReference type="NCBI Taxonomy" id="150"/>
    <lineage>
        <taxon>Bacteria</taxon>
        <taxon>Pseudomonadati</taxon>
        <taxon>Spirochaetota</taxon>
        <taxon>Spirochaetia</taxon>
        <taxon>Spirochaetales</taxon>
        <taxon>Spirochaetaceae</taxon>
        <taxon>Spirochaeta</taxon>
    </lineage>
</organism>
<evidence type="ECO:0000313" key="3">
    <source>
        <dbReference type="Proteomes" id="UP000587760"/>
    </source>
</evidence>
<dbReference type="PROSITE" id="PS50125">
    <property type="entry name" value="GUANYLATE_CYCLASE_2"/>
    <property type="match status" value="1"/>
</dbReference>
<name>A0A841RHQ1_9SPIO</name>
<accession>A0A841RHQ1</accession>
<comment type="caution">
    <text evidence="2">The sequence shown here is derived from an EMBL/GenBank/DDBJ whole genome shotgun (WGS) entry which is preliminary data.</text>
</comment>